<sequence length="173" mass="20050">MFGSGMNKLKTNLRLCMNRLKLLQKKKTELAQKSRKEIADYIADGKYERAKIRVEHIIREDYLVEGELHDLYMTLEDDRTVDEGLAEAISSFIWVAPRLSHDVPELKVISDQFTMKYGKQYATACRINSTQTVSEKLMHKLGVQAPPKILIEKYLMEIAKSHNVEYDPDPQVY</sequence>
<organism evidence="6">
    <name type="scientific">Cyprideis torosa</name>
    <dbReference type="NCBI Taxonomy" id="163714"/>
    <lineage>
        <taxon>Eukaryota</taxon>
        <taxon>Metazoa</taxon>
        <taxon>Ecdysozoa</taxon>
        <taxon>Arthropoda</taxon>
        <taxon>Crustacea</taxon>
        <taxon>Oligostraca</taxon>
        <taxon>Ostracoda</taxon>
        <taxon>Podocopa</taxon>
        <taxon>Podocopida</taxon>
        <taxon>Cytherocopina</taxon>
        <taxon>Cytheroidea</taxon>
        <taxon>Cytherideidae</taxon>
        <taxon>Cyprideis</taxon>
    </lineage>
</organism>
<evidence type="ECO:0000256" key="1">
    <source>
        <dbReference type="ARBA" id="ARBA00005536"/>
    </source>
</evidence>
<evidence type="ECO:0000256" key="2">
    <source>
        <dbReference type="ARBA" id="ARBA00014513"/>
    </source>
</evidence>
<dbReference type="InterPro" id="IPR042277">
    <property type="entry name" value="IST1-like"/>
</dbReference>
<dbReference type="FunFam" id="1.20.1260.60:FF:000002">
    <property type="entry name" value="Vacuolar protein sorting-associated protein IST1"/>
    <property type="match status" value="1"/>
</dbReference>
<comment type="function">
    <text evidence="4">ESCRT-III-like protein involved in cytokinesis, nuclear envelope reassembly and endosomal tubulation. Is required for efficient abscission during cytokinesis. Involved in recruiting VPS4A and/or VPS4B to the midbody of dividing cells. During late anaphase, involved in nuclear envelope reassembly and mitotic spindle disassembly together with the ESCRT-III complex: IST1 acts by mediating the recruitment of SPAST to the nuclear membrane, leading to microtubule severing. Recruited to the reforming nuclear envelope (NE) during anaphase by LEMD2. Regulates early endosomal tubulation together with the ESCRT-III complex by mediating the recruitment of SPAST.</text>
</comment>
<dbReference type="AlphaFoldDB" id="A0A7R8WDV7"/>
<reference evidence="6" key="1">
    <citation type="submission" date="2020-11" db="EMBL/GenBank/DDBJ databases">
        <authorList>
            <person name="Tran Van P."/>
        </authorList>
    </citation>
    <scope>NUCLEOTIDE SEQUENCE</scope>
</reference>
<dbReference type="PANTHER" id="PTHR12161">
    <property type="entry name" value="IST1 FAMILY MEMBER"/>
    <property type="match status" value="1"/>
</dbReference>
<dbReference type="PANTHER" id="PTHR12161:SF5">
    <property type="entry name" value="IST1 HOMOLOG"/>
    <property type="match status" value="1"/>
</dbReference>
<feature type="non-terminal residue" evidence="6">
    <location>
        <position position="1"/>
    </location>
</feature>
<comment type="subunit">
    <text evidence="5">Interacts with CHMP1A, CHMP1B, VPS4A and VTA1. Interacts with SPAST, STAMBP, and USP8. May interact with VPS37B. May associate with the ESCRT-I complex. Interacts with MITD1, in competition with VSP4. Interacts with SPART (via MIT domain); leading to the recruitment of SPART to midbodies. Interacts with SPAST.</text>
</comment>
<dbReference type="Pfam" id="PF03398">
    <property type="entry name" value="Ist1"/>
    <property type="match status" value="1"/>
</dbReference>
<dbReference type="EMBL" id="OB661909">
    <property type="protein sequence ID" value="CAD7229172.1"/>
    <property type="molecule type" value="Genomic_DNA"/>
</dbReference>
<protein>
    <recommendedName>
        <fullName evidence="2">IST1 homolog</fullName>
    </recommendedName>
    <alternativeName>
        <fullName evidence="3">Charged multivesicular body protein 8</fullName>
    </alternativeName>
</protein>
<name>A0A7R8WDV7_9CRUS</name>
<evidence type="ECO:0000256" key="5">
    <source>
        <dbReference type="ARBA" id="ARBA00046920"/>
    </source>
</evidence>
<evidence type="ECO:0000313" key="6">
    <source>
        <dbReference type="EMBL" id="CAD7229172.1"/>
    </source>
</evidence>
<dbReference type="GO" id="GO:0015031">
    <property type="term" value="P:protein transport"/>
    <property type="evidence" value="ECO:0007669"/>
    <property type="project" value="InterPro"/>
</dbReference>
<gene>
    <name evidence="6" type="ORF">CTOB1V02_LOCUS7045</name>
</gene>
<dbReference type="InterPro" id="IPR005061">
    <property type="entry name" value="Ist1"/>
</dbReference>
<evidence type="ECO:0000256" key="3">
    <source>
        <dbReference type="ARBA" id="ARBA00032374"/>
    </source>
</evidence>
<proteinExistence type="inferred from homology"/>
<comment type="similarity">
    <text evidence="1">Belongs to the IST1 family.</text>
</comment>
<accession>A0A7R8WDV7</accession>
<dbReference type="Gene3D" id="1.20.1260.60">
    <property type="entry name" value="Vacuolar protein sorting-associated protein Ist1"/>
    <property type="match status" value="1"/>
</dbReference>
<evidence type="ECO:0000256" key="4">
    <source>
        <dbReference type="ARBA" id="ARBA00046124"/>
    </source>
</evidence>
<dbReference type="OrthoDB" id="29853at2759"/>